<evidence type="ECO:0000313" key="3">
    <source>
        <dbReference type="Proteomes" id="UP000008312"/>
    </source>
</evidence>
<sequence length="307" mass="36023">MSNDDFAMRVSEKIRDNSMLRELRQDVSKMCRQDQFSSFPGSQPVSMNRENMNYLSYIDYCVCEKTDGVRYLLLIWDNKMYFIDRRYDFYLVNEVKLAAYPQPQSNHSVNFLKATLLDGELLLETKAKSPYLCFWVFDIMCYNGNRTVSELSLLNRLHLIRTSVISPIHSLNVKLPFEIRMKPMYNIEQTVFVWNDVVKDLSHESDGLIFTPIEDPYQSGSCFRLLKWKPISMNSVDFKVYAEYIRLFCLWTQAEDSVCYRLQALRDGIDVNFDWISFEGKEEEALYGHSGLIVECVFDEVGAKRSE</sequence>
<dbReference type="OrthoDB" id="200924at2759"/>
<gene>
    <name evidence="2" type="ORF">GSBLH_T00001957001</name>
</gene>
<dbReference type="GeneID" id="24919174"/>
<dbReference type="AlphaFoldDB" id="D8M1B5"/>
<dbReference type="GO" id="GO:0006370">
    <property type="term" value="P:7-methylguanosine mRNA capping"/>
    <property type="evidence" value="ECO:0007669"/>
    <property type="project" value="InterPro"/>
</dbReference>
<protein>
    <recommendedName>
        <fullName evidence="1">mRNA capping enzyme adenylation domain-containing protein</fullName>
    </recommendedName>
</protein>
<name>D8M1B5_BLAHO</name>
<dbReference type="EMBL" id="FN668645">
    <property type="protein sequence ID" value="CBK21854.2"/>
    <property type="molecule type" value="Genomic_DNA"/>
</dbReference>
<dbReference type="GO" id="GO:0004484">
    <property type="term" value="F:mRNA guanylyltransferase activity"/>
    <property type="evidence" value="ECO:0007669"/>
    <property type="project" value="InterPro"/>
</dbReference>
<accession>D8M1B5</accession>
<evidence type="ECO:0000313" key="2">
    <source>
        <dbReference type="EMBL" id="CBK21854.2"/>
    </source>
</evidence>
<keyword evidence="3" id="KW-1185">Reference proteome</keyword>
<reference evidence="2" key="1">
    <citation type="submission" date="2010-02" db="EMBL/GenBank/DDBJ databases">
        <title>Sequencing and annotation of the Blastocystis hominis genome.</title>
        <authorList>
            <person name="Wincker P."/>
        </authorList>
    </citation>
    <scope>NUCLEOTIDE SEQUENCE</scope>
    <source>
        <strain evidence="2">Singapore isolate B</strain>
    </source>
</reference>
<dbReference type="CDD" id="cd07895">
    <property type="entry name" value="Adenylation_mRNA_capping"/>
    <property type="match status" value="1"/>
</dbReference>
<dbReference type="OMA" id="FMRISEQ"/>
<dbReference type="InParanoid" id="D8M1B5"/>
<feature type="domain" description="mRNA capping enzyme adenylation" evidence="1">
    <location>
        <begin position="43"/>
        <end position="229"/>
    </location>
</feature>
<dbReference type="InterPro" id="IPR001339">
    <property type="entry name" value="mRNA_cap_enzyme_adenylation"/>
</dbReference>
<dbReference type="PANTHER" id="PTHR10367:SF17">
    <property type="entry name" value="MRNA-CAPPING ENZYME"/>
    <property type="match status" value="1"/>
</dbReference>
<dbReference type="RefSeq" id="XP_012895902.1">
    <property type="nucleotide sequence ID" value="XM_013040448.1"/>
</dbReference>
<dbReference type="SUPFAM" id="SSF56091">
    <property type="entry name" value="DNA ligase/mRNA capping enzyme, catalytic domain"/>
    <property type="match status" value="1"/>
</dbReference>
<proteinExistence type="predicted"/>
<evidence type="ECO:0000259" key="1">
    <source>
        <dbReference type="Pfam" id="PF01331"/>
    </source>
</evidence>
<dbReference type="Proteomes" id="UP000008312">
    <property type="component" value="Unassembled WGS sequence"/>
</dbReference>
<organism evidence="2">
    <name type="scientific">Blastocystis hominis</name>
    <dbReference type="NCBI Taxonomy" id="12968"/>
    <lineage>
        <taxon>Eukaryota</taxon>
        <taxon>Sar</taxon>
        <taxon>Stramenopiles</taxon>
        <taxon>Bigyra</taxon>
        <taxon>Opalozoa</taxon>
        <taxon>Opalinata</taxon>
        <taxon>Blastocystidae</taxon>
        <taxon>Blastocystis</taxon>
    </lineage>
</organism>
<dbReference type="Pfam" id="PF01331">
    <property type="entry name" value="mRNA_cap_enzyme"/>
    <property type="match status" value="1"/>
</dbReference>
<dbReference type="Gene3D" id="3.30.470.30">
    <property type="entry name" value="DNA ligase/mRNA capping enzyme"/>
    <property type="match status" value="1"/>
</dbReference>
<dbReference type="InterPro" id="IPR051029">
    <property type="entry name" value="mRNA_Capping_Enz/RNA_Phosphat"/>
</dbReference>
<dbReference type="GO" id="GO:0005524">
    <property type="term" value="F:ATP binding"/>
    <property type="evidence" value="ECO:0007669"/>
    <property type="project" value="InterPro"/>
</dbReference>
<dbReference type="PANTHER" id="PTHR10367">
    <property type="entry name" value="MRNA-CAPPING ENZYME"/>
    <property type="match status" value="1"/>
</dbReference>
<dbReference type="FunCoup" id="D8M1B5">
    <property type="interactions" value="299"/>
</dbReference>